<dbReference type="InterPro" id="IPR052060">
    <property type="entry name" value="Bromo_WD_repeat"/>
</dbReference>
<accession>A0ABQ9FBK8</accession>
<dbReference type="InterPro" id="IPR001680">
    <property type="entry name" value="WD40_rpt"/>
</dbReference>
<evidence type="ECO:0000313" key="4">
    <source>
        <dbReference type="EMBL" id="KAJ8314724.1"/>
    </source>
</evidence>
<proteinExistence type="predicted"/>
<dbReference type="PANTHER" id="PTHR16266">
    <property type="entry name" value="WD REPEAT DOMAIN 9"/>
    <property type="match status" value="1"/>
</dbReference>
<name>A0ABQ9FBK8_TEGGR</name>
<dbReference type="SMART" id="SM00320">
    <property type="entry name" value="WD40"/>
    <property type="match status" value="2"/>
</dbReference>
<evidence type="ECO:0000313" key="5">
    <source>
        <dbReference type="Proteomes" id="UP001217089"/>
    </source>
</evidence>
<reference evidence="4 5" key="1">
    <citation type="submission" date="2022-12" db="EMBL/GenBank/DDBJ databases">
        <title>Chromosome-level genome of Tegillarca granosa.</title>
        <authorList>
            <person name="Kim J."/>
        </authorList>
    </citation>
    <scope>NUCLEOTIDE SEQUENCE [LARGE SCALE GENOMIC DNA]</scope>
    <source>
        <strain evidence="4">Teg-2019</strain>
        <tissue evidence="4">Adductor muscle</tissue>
    </source>
</reference>
<dbReference type="Gene3D" id="2.130.10.10">
    <property type="entry name" value="YVTN repeat-like/Quinoprotein amine dehydrogenase"/>
    <property type="match status" value="1"/>
</dbReference>
<dbReference type="InterPro" id="IPR036322">
    <property type="entry name" value="WD40_repeat_dom_sf"/>
</dbReference>
<dbReference type="PROSITE" id="PS00678">
    <property type="entry name" value="WD_REPEATS_1"/>
    <property type="match status" value="1"/>
</dbReference>
<dbReference type="Proteomes" id="UP001217089">
    <property type="component" value="Unassembled WGS sequence"/>
</dbReference>
<keyword evidence="5" id="KW-1185">Reference proteome</keyword>
<organism evidence="4 5">
    <name type="scientific">Tegillarca granosa</name>
    <name type="common">Malaysian cockle</name>
    <name type="synonym">Anadara granosa</name>
    <dbReference type="NCBI Taxonomy" id="220873"/>
    <lineage>
        <taxon>Eukaryota</taxon>
        <taxon>Metazoa</taxon>
        <taxon>Spiralia</taxon>
        <taxon>Lophotrochozoa</taxon>
        <taxon>Mollusca</taxon>
        <taxon>Bivalvia</taxon>
        <taxon>Autobranchia</taxon>
        <taxon>Pteriomorphia</taxon>
        <taxon>Arcoida</taxon>
        <taxon>Arcoidea</taxon>
        <taxon>Arcidae</taxon>
        <taxon>Tegillarca</taxon>
    </lineage>
</organism>
<dbReference type="InterPro" id="IPR015943">
    <property type="entry name" value="WD40/YVTN_repeat-like_dom_sf"/>
</dbReference>
<keyword evidence="1 3" id="KW-0853">WD repeat</keyword>
<dbReference type="InterPro" id="IPR019775">
    <property type="entry name" value="WD40_repeat_CS"/>
</dbReference>
<dbReference type="SUPFAM" id="SSF50978">
    <property type="entry name" value="WD40 repeat-like"/>
    <property type="match status" value="1"/>
</dbReference>
<dbReference type="PANTHER" id="PTHR16266:SF17">
    <property type="entry name" value="BRWD3"/>
    <property type="match status" value="1"/>
</dbReference>
<keyword evidence="2" id="KW-0677">Repeat</keyword>
<gene>
    <name evidence="4" type="ORF">KUTeg_006874</name>
</gene>
<comment type="caution">
    <text evidence="4">The sequence shown here is derived from an EMBL/GenBank/DDBJ whole genome shotgun (WGS) entry which is preliminary data.</text>
</comment>
<protein>
    <submittedName>
        <fullName evidence="4">Uncharacterized protein</fullName>
    </submittedName>
</protein>
<dbReference type="Pfam" id="PF00400">
    <property type="entry name" value="WD40"/>
    <property type="match status" value="2"/>
</dbReference>
<evidence type="ECO:0000256" key="1">
    <source>
        <dbReference type="ARBA" id="ARBA00022574"/>
    </source>
</evidence>
<evidence type="ECO:0000256" key="3">
    <source>
        <dbReference type="PROSITE-ProRule" id="PRU00221"/>
    </source>
</evidence>
<sequence length="341" mass="38647">MLQVELNRHITSDHLLRICQRLGPLLDNEIKPHVTGVQSLLGAGRQSLLRTKECHVLKAREMSSTAYTPHLCSNHTYSKVSMHGRKLGHLSAVYCITFDRTGQYVITFCPQSKGRHRILSSTGGDGCVCFWFWDVKTRKFDGRKCINNVILFKQGHEDEVFVLEHSPRDPRIILSAGHDGKVVIWDIIQGIKVKSFFNMVSDQEVVGDIENHEQEQAPAGQVAAEQRPSIDHMIQRLQREQDQRMATGRGQPLVGNVQHHVGMRMSGEMEGVRQSLSNITQQATQSDIAAASRRIIIRELDQAILSHNEELRTAFAEEESKKFIMERKKKPLPGLYVSQII</sequence>
<dbReference type="PROSITE" id="PS50294">
    <property type="entry name" value="WD_REPEATS_REGION"/>
    <property type="match status" value="1"/>
</dbReference>
<dbReference type="PROSITE" id="PS50082">
    <property type="entry name" value="WD_REPEATS_2"/>
    <property type="match status" value="1"/>
</dbReference>
<feature type="repeat" description="WD" evidence="3">
    <location>
        <begin position="153"/>
        <end position="195"/>
    </location>
</feature>
<dbReference type="EMBL" id="JARBDR010000337">
    <property type="protein sequence ID" value="KAJ8314724.1"/>
    <property type="molecule type" value="Genomic_DNA"/>
</dbReference>
<evidence type="ECO:0000256" key="2">
    <source>
        <dbReference type="ARBA" id="ARBA00022737"/>
    </source>
</evidence>